<evidence type="ECO:0000256" key="1">
    <source>
        <dbReference type="ARBA" id="ARBA00022737"/>
    </source>
</evidence>
<dbReference type="Gene3D" id="3.40.50.300">
    <property type="entry name" value="P-loop containing nucleotide triphosphate hydrolases"/>
    <property type="match status" value="1"/>
</dbReference>
<dbReference type="InterPro" id="IPR027417">
    <property type="entry name" value="P-loop_NTPase"/>
</dbReference>
<organism evidence="7 8">
    <name type="scientific">Exophiala bonariae</name>
    <dbReference type="NCBI Taxonomy" id="1690606"/>
    <lineage>
        <taxon>Eukaryota</taxon>
        <taxon>Fungi</taxon>
        <taxon>Dikarya</taxon>
        <taxon>Ascomycota</taxon>
        <taxon>Pezizomycotina</taxon>
        <taxon>Eurotiomycetes</taxon>
        <taxon>Chaetothyriomycetidae</taxon>
        <taxon>Chaetothyriales</taxon>
        <taxon>Herpotrichiellaceae</taxon>
        <taxon>Exophiala</taxon>
    </lineage>
</organism>
<dbReference type="SUPFAM" id="SSF52540">
    <property type="entry name" value="P-loop containing nucleoside triphosphate hydrolases"/>
    <property type="match status" value="1"/>
</dbReference>
<dbReference type="PANTHER" id="PTHR45641:SF19">
    <property type="entry name" value="NEPHROCYSTIN-3"/>
    <property type="match status" value="1"/>
</dbReference>
<dbReference type="Gene3D" id="1.25.40.10">
    <property type="entry name" value="Tetratricopeptide repeat domain"/>
    <property type="match status" value="1"/>
</dbReference>
<evidence type="ECO:0000256" key="3">
    <source>
        <dbReference type="PROSITE-ProRule" id="PRU00339"/>
    </source>
</evidence>
<feature type="compositionally biased region" description="Polar residues" evidence="4">
    <location>
        <begin position="7"/>
        <end position="31"/>
    </location>
</feature>
<proteinExistence type="predicted"/>
<dbReference type="Pfam" id="PF00931">
    <property type="entry name" value="NB-ARC"/>
    <property type="match status" value="1"/>
</dbReference>
<evidence type="ECO:0008006" key="9">
    <source>
        <dbReference type="Google" id="ProtNLM"/>
    </source>
</evidence>
<feature type="region of interest" description="Disordered" evidence="4">
    <location>
        <begin position="1"/>
        <end position="42"/>
    </location>
</feature>
<name>A0AAV9NRS5_9EURO</name>
<dbReference type="PANTHER" id="PTHR45641">
    <property type="entry name" value="TETRATRICOPEPTIDE REPEAT PROTEIN (AFU_ORTHOLOGUE AFUA_6G03870)"/>
    <property type="match status" value="1"/>
</dbReference>
<evidence type="ECO:0000313" key="7">
    <source>
        <dbReference type="EMBL" id="KAK5062765.1"/>
    </source>
</evidence>
<gene>
    <name evidence="7" type="ORF">LTR84_004840</name>
</gene>
<dbReference type="PRINTS" id="PR00364">
    <property type="entry name" value="DISEASERSIST"/>
</dbReference>
<feature type="domain" description="DUF7779" evidence="6">
    <location>
        <begin position="541"/>
        <end position="619"/>
    </location>
</feature>
<dbReference type="PROSITE" id="PS50005">
    <property type="entry name" value="TPR"/>
    <property type="match status" value="1"/>
</dbReference>
<keyword evidence="2 3" id="KW-0802">TPR repeat</keyword>
<dbReference type="GeneID" id="89973018"/>
<feature type="compositionally biased region" description="Basic and acidic residues" evidence="4">
    <location>
        <begin position="959"/>
        <end position="976"/>
    </location>
</feature>
<dbReference type="EMBL" id="JAVRRD010000002">
    <property type="protein sequence ID" value="KAK5062765.1"/>
    <property type="molecule type" value="Genomic_DNA"/>
</dbReference>
<protein>
    <recommendedName>
        <fullName evidence="9">NB-ARC domain-containing protein</fullName>
    </recommendedName>
</protein>
<feature type="region of interest" description="Disordered" evidence="4">
    <location>
        <begin position="956"/>
        <end position="997"/>
    </location>
</feature>
<dbReference type="GO" id="GO:0043531">
    <property type="term" value="F:ADP binding"/>
    <property type="evidence" value="ECO:0007669"/>
    <property type="project" value="InterPro"/>
</dbReference>
<dbReference type="RefSeq" id="XP_064711037.1">
    <property type="nucleotide sequence ID" value="XM_064848413.1"/>
</dbReference>
<dbReference type="Pfam" id="PF25000">
    <property type="entry name" value="DUF7779"/>
    <property type="match status" value="1"/>
</dbReference>
<reference evidence="7 8" key="1">
    <citation type="submission" date="2023-08" db="EMBL/GenBank/DDBJ databases">
        <title>Black Yeasts Isolated from many extreme environments.</title>
        <authorList>
            <person name="Coleine C."/>
            <person name="Stajich J.E."/>
            <person name="Selbmann L."/>
        </authorList>
    </citation>
    <scope>NUCLEOTIDE SEQUENCE [LARGE SCALE GENOMIC DNA]</scope>
    <source>
        <strain evidence="7 8">CCFEE 5792</strain>
    </source>
</reference>
<accession>A0AAV9NRS5</accession>
<dbReference type="AlphaFoldDB" id="A0AAV9NRS5"/>
<evidence type="ECO:0000259" key="5">
    <source>
        <dbReference type="Pfam" id="PF00931"/>
    </source>
</evidence>
<keyword evidence="1" id="KW-0677">Repeat</keyword>
<dbReference type="InterPro" id="IPR011990">
    <property type="entry name" value="TPR-like_helical_dom_sf"/>
</dbReference>
<sequence length="997" mass="112307">MFDELSSLMSNGTDLPTNLQDDMSITTSTINAGGGSGSDDIPTPFGSEFSADVFLQIWNEAIEGCKRGVDEPEDQKFLTQFNSPGELLEALKMKEQSDNQANSWSSNIWKDLSWTLNVIGNATNIFLIAMKPQSVEMSCFWGFFYLVIMKIAQDSELDHNLRQSLYEVFVALIRFWKEASIYMRNNPPGKLGQDHDPKKVLDYLSNKFERAKKDIDGAVDHLRFCVEMANAKSVSQGEGTLSLATLTLGTIPSTEISFPYTFLPRDNRGRHVGRRQLLNDIDMLLQKDRRVCVWGIGGMGKTSAALAYANETTRFEIVLWVKAESTLALLESFSDIAVDLRLPRAARAQSDKENQIILMEYLASCGRRWLMIFDNVDEADVLRGQLPEKTVSEGTFLMTARTSKVAEDLEEEMEWTLKKILPLNPPHDWELFGQLMQQADRKGWQDLQNVPEDEASAAKLLLEEMGGLPLGIKHISSIMKARKLSAIKFLQLYRDQAGNVETLQQLRGGKNVTFDKDYKFGLHNVWKVAFTELSSTSENWNAYCLLAVICLLAPDGIPSELMLQVRPPELDVRVTTLDFCHSSYGYDLAVSQLADCGLIDQDDELICIHRLTQTAFLSLIPDKDLQDAFNASSEYLYQVFPKQIMGRNLTPSWHICKDYIQHVISLCRRYETLSKNRPLRPCSAFFMLWASCSWYLVEVGENELNIELSNVVQAAYEASAEEQETLTLAALLNGHSISLFETGKVKKALPLMQKCLAIKKKHLPPDDEDLMCTINNLGNFEVSDDRWDSALDHFNAIVGFREAAVGHNKINIAVTYAGLGRVVLGQGNYAEADAYFEKAYKIAVDAFGVLGHCVADFAYARGNVALAQRRWVDAEKHYEEALDVERERKRGTLDLALACLFKLGCLKYEKGDYIAARSLLEQAQAIARERNWLGHLARVSRRLALTIEASSVTPEDLEEAARLHRDSHRDRRRVENDTECANSNDGEEEAFNRNLGV</sequence>
<dbReference type="SUPFAM" id="SSF48452">
    <property type="entry name" value="TPR-like"/>
    <property type="match status" value="1"/>
</dbReference>
<comment type="caution">
    <text evidence="7">The sequence shown here is derived from an EMBL/GenBank/DDBJ whole genome shotgun (WGS) entry which is preliminary data.</text>
</comment>
<feature type="domain" description="NB-ARC" evidence="5">
    <location>
        <begin position="290"/>
        <end position="438"/>
    </location>
</feature>
<dbReference type="InterPro" id="IPR056681">
    <property type="entry name" value="DUF7779"/>
</dbReference>
<dbReference type="Proteomes" id="UP001358417">
    <property type="component" value="Unassembled WGS sequence"/>
</dbReference>
<evidence type="ECO:0000256" key="2">
    <source>
        <dbReference type="ARBA" id="ARBA00022803"/>
    </source>
</evidence>
<dbReference type="Pfam" id="PF13424">
    <property type="entry name" value="TPR_12"/>
    <property type="match status" value="2"/>
</dbReference>
<evidence type="ECO:0000256" key="4">
    <source>
        <dbReference type="SAM" id="MobiDB-lite"/>
    </source>
</evidence>
<dbReference type="InterPro" id="IPR019734">
    <property type="entry name" value="TPR_rpt"/>
</dbReference>
<dbReference type="SMART" id="SM00028">
    <property type="entry name" value="TPR"/>
    <property type="match status" value="4"/>
</dbReference>
<keyword evidence="8" id="KW-1185">Reference proteome</keyword>
<evidence type="ECO:0000313" key="8">
    <source>
        <dbReference type="Proteomes" id="UP001358417"/>
    </source>
</evidence>
<evidence type="ECO:0000259" key="6">
    <source>
        <dbReference type="Pfam" id="PF25000"/>
    </source>
</evidence>
<dbReference type="InterPro" id="IPR002182">
    <property type="entry name" value="NB-ARC"/>
</dbReference>
<feature type="repeat" description="TPR" evidence="3">
    <location>
        <begin position="813"/>
        <end position="846"/>
    </location>
</feature>